<dbReference type="PANTHER" id="PTHR43048:SF3">
    <property type="entry name" value="METHYLMALONYL-COA EPIMERASE, MITOCHONDRIAL"/>
    <property type="match status" value="1"/>
</dbReference>
<keyword evidence="1" id="KW-0479">Metal-binding</keyword>
<feature type="non-terminal residue" evidence="3">
    <location>
        <position position="1"/>
    </location>
</feature>
<accession>A0A382E5E0</accession>
<organism evidence="3">
    <name type="scientific">marine metagenome</name>
    <dbReference type="NCBI Taxonomy" id="408172"/>
    <lineage>
        <taxon>unclassified sequences</taxon>
        <taxon>metagenomes</taxon>
        <taxon>ecological metagenomes</taxon>
    </lineage>
</organism>
<evidence type="ECO:0000259" key="2">
    <source>
        <dbReference type="PROSITE" id="PS51819"/>
    </source>
</evidence>
<dbReference type="SUPFAM" id="SSF54593">
    <property type="entry name" value="Glyoxalase/Bleomycin resistance protein/Dihydroxybiphenyl dioxygenase"/>
    <property type="match status" value="1"/>
</dbReference>
<name>A0A382E5E0_9ZZZZ</name>
<dbReference type="InterPro" id="IPR051785">
    <property type="entry name" value="MMCE/EMCE_epimerase"/>
</dbReference>
<dbReference type="InterPro" id="IPR004360">
    <property type="entry name" value="Glyas_Fos-R_dOase_dom"/>
</dbReference>
<gene>
    <name evidence="3" type="ORF">METZ01_LOCUS198762</name>
</gene>
<dbReference type="AlphaFoldDB" id="A0A382E5E0"/>
<sequence>RGLVLKSTKIEEAVEFYETLWGLKKIDSWQGDSAFFEATGDEGFILGLVPDNQRGIETIRFALGSPEDVDTSFAELKASGQKLLDEPDRLPIPGEYYGFHLQDLDGTKIELSATSKTKKNNGEDPFAPQRLSHLVVNSPDNVALKDFYINCLGLKLADWYKGDLFFFLRCNQQHHVLGVERSDNTSLNHVAFHVEDLDAMMRRIGVMTNAGHQPIWGPGRHGPGNNCFCYFEGPDGFVLEFTSELIEVEDGEEWTPKEWIPGPENANVWGTGGRTEQAIKLMSGRED</sequence>
<dbReference type="EMBL" id="UINC01042793">
    <property type="protein sequence ID" value="SVB45908.1"/>
    <property type="molecule type" value="Genomic_DNA"/>
</dbReference>
<protein>
    <recommendedName>
        <fullName evidence="2">VOC domain-containing protein</fullName>
    </recommendedName>
</protein>
<evidence type="ECO:0000256" key="1">
    <source>
        <dbReference type="ARBA" id="ARBA00022723"/>
    </source>
</evidence>
<feature type="domain" description="VOC" evidence="2">
    <location>
        <begin position="130"/>
        <end position="244"/>
    </location>
</feature>
<feature type="domain" description="VOC" evidence="2">
    <location>
        <begin position="1"/>
        <end position="114"/>
    </location>
</feature>
<dbReference type="InterPro" id="IPR037523">
    <property type="entry name" value="VOC_core"/>
</dbReference>
<evidence type="ECO:0000313" key="3">
    <source>
        <dbReference type="EMBL" id="SVB45908.1"/>
    </source>
</evidence>
<dbReference type="GO" id="GO:0046872">
    <property type="term" value="F:metal ion binding"/>
    <property type="evidence" value="ECO:0007669"/>
    <property type="project" value="UniProtKB-KW"/>
</dbReference>
<dbReference type="PANTHER" id="PTHR43048">
    <property type="entry name" value="METHYLMALONYL-COA EPIMERASE"/>
    <property type="match status" value="1"/>
</dbReference>
<dbReference type="InterPro" id="IPR029068">
    <property type="entry name" value="Glyas_Bleomycin-R_OHBP_Dase"/>
</dbReference>
<proteinExistence type="predicted"/>
<reference evidence="3" key="1">
    <citation type="submission" date="2018-05" db="EMBL/GenBank/DDBJ databases">
        <authorList>
            <person name="Lanie J.A."/>
            <person name="Ng W.-L."/>
            <person name="Kazmierczak K.M."/>
            <person name="Andrzejewski T.M."/>
            <person name="Davidsen T.M."/>
            <person name="Wayne K.J."/>
            <person name="Tettelin H."/>
            <person name="Glass J.I."/>
            <person name="Rusch D."/>
            <person name="Podicherti R."/>
            <person name="Tsui H.-C.T."/>
            <person name="Winkler M.E."/>
        </authorList>
    </citation>
    <scope>NUCLEOTIDE SEQUENCE</scope>
</reference>
<dbReference type="GO" id="GO:0004493">
    <property type="term" value="F:methylmalonyl-CoA epimerase activity"/>
    <property type="evidence" value="ECO:0007669"/>
    <property type="project" value="TreeGrafter"/>
</dbReference>
<dbReference type="PROSITE" id="PS51819">
    <property type="entry name" value="VOC"/>
    <property type="match status" value="2"/>
</dbReference>
<dbReference type="Gene3D" id="3.10.180.10">
    <property type="entry name" value="2,3-Dihydroxybiphenyl 1,2-Dioxygenase, domain 1"/>
    <property type="match status" value="2"/>
</dbReference>
<dbReference type="Pfam" id="PF00903">
    <property type="entry name" value="Glyoxalase"/>
    <property type="match status" value="2"/>
</dbReference>
<dbReference type="GO" id="GO:0046491">
    <property type="term" value="P:L-methylmalonyl-CoA metabolic process"/>
    <property type="evidence" value="ECO:0007669"/>
    <property type="project" value="TreeGrafter"/>
</dbReference>